<dbReference type="PANTHER" id="PTHR10655">
    <property type="entry name" value="LYSOPHOSPHOLIPASE-RELATED"/>
    <property type="match status" value="1"/>
</dbReference>
<dbReference type="SUPFAM" id="SSF53474">
    <property type="entry name" value="alpha/beta-Hydrolases"/>
    <property type="match status" value="1"/>
</dbReference>
<comment type="caution">
    <text evidence="1">The sequence shown here is derived from an EMBL/GenBank/DDBJ whole genome shotgun (WGS) entry which is preliminary data.</text>
</comment>
<dbReference type="OrthoDB" id="2418081at2759"/>
<evidence type="ECO:0000313" key="2">
    <source>
        <dbReference type="Proteomes" id="UP000838763"/>
    </source>
</evidence>
<gene>
    <name evidence="1" type="ORF">PPNO1_LOCUS3154</name>
</gene>
<keyword evidence="2" id="KW-1185">Reference proteome</keyword>
<organism evidence="1 2">
    <name type="scientific">Parascedosporium putredinis</name>
    <dbReference type="NCBI Taxonomy" id="1442378"/>
    <lineage>
        <taxon>Eukaryota</taxon>
        <taxon>Fungi</taxon>
        <taxon>Dikarya</taxon>
        <taxon>Ascomycota</taxon>
        <taxon>Pezizomycotina</taxon>
        <taxon>Sordariomycetes</taxon>
        <taxon>Hypocreomycetidae</taxon>
        <taxon>Microascales</taxon>
        <taxon>Microascaceae</taxon>
        <taxon>Parascedosporium</taxon>
    </lineage>
</organism>
<proteinExistence type="predicted"/>
<dbReference type="GO" id="GO:0005737">
    <property type="term" value="C:cytoplasm"/>
    <property type="evidence" value="ECO:0007669"/>
    <property type="project" value="TreeGrafter"/>
</dbReference>
<dbReference type="PANTHER" id="PTHR10655:SF63">
    <property type="entry name" value="PHOSPHOLIPASE_CARBOXYLESTERASE_THIOESTERASE DOMAIN-CONTAINING PROTEIN"/>
    <property type="match status" value="1"/>
</dbReference>
<evidence type="ECO:0000313" key="1">
    <source>
        <dbReference type="EMBL" id="CAI4213408.1"/>
    </source>
</evidence>
<dbReference type="GO" id="GO:0008474">
    <property type="term" value="F:palmitoyl-(protein) hydrolase activity"/>
    <property type="evidence" value="ECO:0007669"/>
    <property type="project" value="TreeGrafter"/>
</dbReference>
<dbReference type="InterPro" id="IPR029058">
    <property type="entry name" value="AB_hydrolase_fold"/>
</dbReference>
<dbReference type="Proteomes" id="UP000838763">
    <property type="component" value="Unassembled WGS sequence"/>
</dbReference>
<dbReference type="EMBL" id="CALLCH030000008">
    <property type="protein sequence ID" value="CAI4213408.1"/>
    <property type="molecule type" value="Genomic_DNA"/>
</dbReference>
<accession>A0A9P1H0X9</accession>
<dbReference type="InterPro" id="IPR050565">
    <property type="entry name" value="LYPA1-2/EST-like"/>
</dbReference>
<dbReference type="Gene3D" id="3.40.50.1820">
    <property type="entry name" value="alpha/beta hydrolase"/>
    <property type="match status" value="1"/>
</dbReference>
<name>A0A9P1H0X9_9PEZI</name>
<reference evidence="1" key="1">
    <citation type="submission" date="2022-11" db="EMBL/GenBank/DDBJ databases">
        <authorList>
            <person name="Scott C."/>
            <person name="Bruce N."/>
        </authorList>
    </citation>
    <scope>NUCLEOTIDE SEQUENCE</scope>
</reference>
<sequence length="224" mass="24853">METAPAALLFAEGLHYFADSRNRSLFEIFPTFRWVFPQAPLSVPSGFPNDRMHQWFDVWNIRDFSEQEDLQSPGLKKSVDSPGGATSIHTLLNLKASSMRTGTPDGGEAAEAGRIRPSLGAVIGISCRLPFPRPTLAETRRTLGAEGDDDDETEVLRNTPVLLEHCADDRTVLVEAGRALRDKLVEYGGQVTWKEYPDGGHWLNWPAGADDVVEFLQNVFDLAR</sequence>
<dbReference type="AlphaFoldDB" id="A0A9P1H0X9"/>
<protein>
    <recommendedName>
        <fullName evidence="3">Alpha/beta-hydrolase</fullName>
    </recommendedName>
</protein>
<evidence type="ECO:0008006" key="3">
    <source>
        <dbReference type="Google" id="ProtNLM"/>
    </source>
</evidence>
<dbReference type="GO" id="GO:0052689">
    <property type="term" value="F:carboxylic ester hydrolase activity"/>
    <property type="evidence" value="ECO:0007669"/>
    <property type="project" value="TreeGrafter"/>
</dbReference>